<dbReference type="OrthoDB" id="9803333at2"/>
<dbReference type="InterPro" id="IPR057326">
    <property type="entry name" value="KR_dom"/>
</dbReference>
<dbReference type="GO" id="GO:0006633">
    <property type="term" value="P:fatty acid biosynthetic process"/>
    <property type="evidence" value="ECO:0007669"/>
    <property type="project" value="TreeGrafter"/>
</dbReference>
<dbReference type="RefSeq" id="WP_007859375.1">
    <property type="nucleotide sequence ID" value="NZ_KQ235883.1"/>
</dbReference>
<proteinExistence type="inferred from homology"/>
<evidence type="ECO:0000313" key="5">
    <source>
        <dbReference type="Proteomes" id="UP000037392"/>
    </source>
</evidence>
<evidence type="ECO:0000256" key="1">
    <source>
        <dbReference type="ARBA" id="ARBA00006484"/>
    </source>
</evidence>
<dbReference type="InterPro" id="IPR002347">
    <property type="entry name" value="SDR_fam"/>
</dbReference>
<comment type="caution">
    <text evidence="4">The sequence shown here is derived from an EMBL/GenBank/DDBJ whole genome shotgun (WGS) entry which is preliminary data.</text>
</comment>
<dbReference type="EMBL" id="ADLK01000039">
    <property type="protein sequence ID" value="KMW14303.1"/>
    <property type="molecule type" value="Genomic_DNA"/>
</dbReference>
<dbReference type="SMART" id="SM00822">
    <property type="entry name" value="PKS_KR"/>
    <property type="match status" value="1"/>
</dbReference>
<dbReference type="SUPFAM" id="SSF51735">
    <property type="entry name" value="NAD(P)-binding Rossmann-fold domains"/>
    <property type="match status" value="1"/>
</dbReference>
<dbReference type="Gene3D" id="3.40.50.720">
    <property type="entry name" value="NAD(P)-binding Rossmann-like Domain"/>
    <property type="match status" value="1"/>
</dbReference>
<evidence type="ECO:0000259" key="3">
    <source>
        <dbReference type="SMART" id="SM00822"/>
    </source>
</evidence>
<dbReference type="AlphaFoldDB" id="A0A0J9BN55"/>
<dbReference type="GO" id="GO:0016616">
    <property type="term" value="F:oxidoreductase activity, acting on the CH-OH group of donors, NAD or NADP as acceptor"/>
    <property type="evidence" value="ECO:0007669"/>
    <property type="project" value="UniProtKB-ARBA"/>
</dbReference>
<sequence length="255" mass="27881">MKKTAVITGGSRGIGYAVARQLGLDGYQIVILATGSRTVYQEALDQLTKCGITWHYVQGSIALAEDRERLVKESVGRFGRIDILVNNAGVAPRERKDLLEMTEESFDRVIGINTKGTMFLTQLVAKQMISQEQVFENKGHIVNVGSCSAEVSSITRGEYCISKAAVCMLTTLFADRLASEGIVVNEVRPGVIATDMTSAVTDKYDRMIANGGMPIARWGKPEDVAQMVSLFCSNKVLYTTGNYIDVDGGFHIKRL</sequence>
<feature type="domain" description="Ketoreductase" evidence="3">
    <location>
        <begin position="3"/>
        <end position="188"/>
    </location>
</feature>
<name>A0A0J9BN55_9FIRM</name>
<dbReference type="PANTHER" id="PTHR42760">
    <property type="entry name" value="SHORT-CHAIN DEHYDROGENASES/REDUCTASES FAMILY MEMBER"/>
    <property type="match status" value="1"/>
</dbReference>
<evidence type="ECO:0000256" key="2">
    <source>
        <dbReference type="ARBA" id="ARBA00023002"/>
    </source>
</evidence>
<dbReference type="GeneID" id="93166678"/>
<protein>
    <recommendedName>
        <fullName evidence="3">Ketoreductase domain-containing protein</fullName>
    </recommendedName>
</protein>
<accession>A0A0J9BN55</accession>
<dbReference type="InterPro" id="IPR036291">
    <property type="entry name" value="NAD(P)-bd_dom_sf"/>
</dbReference>
<dbReference type="Pfam" id="PF13561">
    <property type="entry name" value="adh_short_C2"/>
    <property type="match status" value="1"/>
</dbReference>
<dbReference type="PATRIC" id="fig|742734.4.peg.5200"/>
<gene>
    <name evidence="4" type="ORF">HMPREF9470_04854</name>
</gene>
<evidence type="ECO:0000313" key="4">
    <source>
        <dbReference type="EMBL" id="KMW14303.1"/>
    </source>
</evidence>
<dbReference type="GO" id="GO:0048038">
    <property type="term" value="F:quinone binding"/>
    <property type="evidence" value="ECO:0007669"/>
    <property type="project" value="TreeGrafter"/>
</dbReference>
<dbReference type="PRINTS" id="PR00081">
    <property type="entry name" value="GDHRDH"/>
</dbReference>
<dbReference type="PANTHER" id="PTHR42760:SF133">
    <property type="entry name" value="3-OXOACYL-[ACYL-CARRIER-PROTEIN] REDUCTASE"/>
    <property type="match status" value="1"/>
</dbReference>
<dbReference type="Proteomes" id="UP000037392">
    <property type="component" value="Unassembled WGS sequence"/>
</dbReference>
<dbReference type="GO" id="GO:0008206">
    <property type="term" value="P:bile acid metabolic process"/>
    <property type="evidence" value="ECO:0007669"/>
    <property type="project" value="UniProtKB-ARBA"/>
</dbReference>
<dbReference type="FunFam" id="3.40.50.720:FF:000084">
    <property type="entry name" value="Short-chain dehydrogenase reductase"/>
    <property type="match status" value="1"/>
</dbReference>
<dbReference type="PROSITE" id="PS00061">
    <property type="entry name" value="ADH_SHORT"/>
    <property type="match status" value="1"/>
</dbReference>
<comment type="similarity">
    <text evidence="1">Belongs to the short-chain dehydrogenases/reductases (SDR) family.</text>
</comment>
<dbReference type="NCBIfam" id="NF009386">
    <property type="entry name" value="PRK12745.1"/>
    <property type="match status" value="1"/>
</dbReference>
<keyword evidence="2" id="KW-0560">Oxidoreductase</keyword>
<organism evidence="4 5">
    <name type="scientific">[Clostridium] citroniae WAL-19142</name>
    <dbReference type="NCBI Taxonomy" id="742734"/>
    <lineage>
        <taxon>Bacteria</taxon>
        <taxon>Bacillati</taxon>
        <taxon>Bacillota</taxon>
        <taxon>Clostridia</taxon>
        <taxon>Lachnospirales</taxon>
        <taxon>Lachnospiraceae</taxon>
        <taxon>Enterocloster</taxon>
    </lineage>
</organism>
<reference evidence="4 5" key="1">
    <citation type="submission" date="2011-04" db="EMBL/GenBank/DDBJ databases">
        <title>The Genome Sequence of Clostridium citroniae WAL-19142.</title>
        <authorList>
            <consortium name="The Broad Institute Genome Sequencing Platform"/>
            <person name="Earl A."/>
            <person name="Ward D."/>
            <person name="Feldgarden M."/>
            <person name="Gevers D."/>
            <person name="Warren Y.A."/>
            <person name="Tyrrell K.L."/>
            <person name="Citron D.M."/>
            <person name="Goldstein E.J."/>
            <person name="Daigneault M."/>
            <person name="Allen-Vercoe E."/>
            <person name="Young S.K."/>
            <person name="Zeng Q."/>
            <person name="Gargeya S."/>
            <person name="Fitzgerald M."/>
            <person name="Haas B."/>
            <person name="Abouelleil A."/>
            <person name="Alvarado L."/>
            <person name="Arachchi H.M."/>
            <person name="Berlin A."/>
            <person name="Brown A."/>
            <person name="Chapman S.B."/>
            <person name="Chen Z."/>
            <person name="Dunbar C."/>
            <person name="Freedman E."/>
            <person name="Gearin G."/>
            <person name="Gellesch M."/>
            <person name="Goldberg J."/>
            <person name="Griggs A."/>
            <person name="Gujja S."/>
            <person name="Heilman E.R."/>
            <person name="Heiman D."/>
            <person name="Howarth C."/>
            <person name="Larson L."/>
            <person name="Lui A."/>
            <person name="MacDonald P.J."/>
            <person name="Mehta T."/>
            <person name="Montmayeur A."/>
            <person name="Murphy C."/>
            <person name="Neiman D."/>
            <person name="Pearson M."/>
            <person name="Priest M."/>
            <person name="Roberts A."/>
            <person name="Saif S."/>
            <person name="Shea T."/>
            <person name="Shenoy N."/>
            <person name="Sisk P."/>
            <person name="Stolte C."/>
            <person name="Sykes S."/>
            <person name="White J."/>
            <person name="Yandava C."/>
            <person name="Wortman J."/>
            <person name="Nusbaum C."/>
            <person name="Birren B."/>
        </authorList>
    </citation>
    <scope>NUCLEOTIDE SEQUENCE [LARGE SCALE GENOMIC DNA]</scope>
    <source>
        <strain evidence="4 5">WAL-19142</strain>
    </source>
</reference>
<dbReference type="InterPro" id="IPR020904">
    <property type="entry name" value="Sc_DH/Rdtase_CS"/>
</dbReference>
<dbReference type="PRINTS" id="PR00080">
    <property type="entry name" value="SDRFAMILY"/>
</dbReference>